<keyword evidence="2" id="KW-1185">Reference proteome</keyword>
<comment type="caution">
    <text evidence="1">The sequence shown here is derived from an EMBL/GenBank/DDBJ whole genome shotgun (WGS) entry which is preliminary data.</text>
</comment>
<reference evidence="2" key="1">
    <citation type="journal article" date="2023" name="Nat. Plants">
        <title>Single-cell RNA sequencing provides a high-resolution roadmap for understanding the multicellular compartmentation of specialized metabolism.</title>
        <authorList>
            <person name="Sun S."/>
            <person name="Shen X."/>
            <person name="Li Y."/>
            <person name="Li Y."/>
            <person name="Wang S."/>
            <person name="Li R."/>
            <person name="Zhang H."/>
            <person name="Shen G."/>
            <person name="Guo B."/>
            <person name="Wei J."/>
            <person name="Xu J."/>
            <person name="St-Pierre B."/>
            <person name="Chen S."/>
            <person name="Sun C."/>
        </authorList>
    </citation>
    <scope>NUCLEOTIDE SEQUENCE [LARGE SCALE GENOMIC DNA]</scope>
</reference>
<gene>
    <name evidence="1" type="ORF">M9H77_21923</name>
</gene>
<protein>
    <submittedName>
        <fullName evidence="1">Uncharacterized protein</fullName>
    </submittedName>
</protein>
<name>A0ACC0AQR6_CATRO</name>
<organism evidence="1 2">
    <name type="scientific">Catharanthus roseus</name>
    <name type="common">Madagascar periwinkle</name>
    <name type="synonym">Vinca rosea</name>
    <dbReference type="NCBI Taxonomy" id="4058"/>
    <lineage>
        <taxon>Eukaryota</taxon>
        <taxon>Viridiplantae</taxon>
        <taxon>Streptophyta</taxon>
        <taxon>Embryophyta</taxon>
        <taxon>Tracheophyta</taxon>
        <taxon>Spermatophyta</taxon>
        <taxon>Magnoliopsida</taxon>
        <taxon>eudicotyledons</taxon>
        <taxon>Gunneridae</taxon>
        <taxon>Pentapetalae</taxon>
        <taxon>asterids</taxon>
        <taxon>lamiids</taxon>
        <taxon>Gentianales</taxon>
        <taxon>Apocynaceae</taxon>
        <taxon>Rauvolfioideae</taxon>
        <taxon>Vinceae</taxon>
        <taxon>Catharanthinae</taxon>
        <taxon>Catharanthus</taxon>
    </lineage>
</organism>
<accession>A0ACC0AQR6</accession>
<dbReference type="Proteomes" id="UP001060085">
    <property type="component" value="Linkage Group LG05"/>
</dbReference>
<sequence length="305" mass="33815">MMKSWEYGDFSFSRLRRNVFQFFIQNAKQRKDILKRGPWCFDDILLVIKPWSRELMTSDDDFRFVKFWIHILGYPLEVYTPEVGRIIASVLGQVYKVQVHEKSKPTVTRLFRVQLDLDITQPVKCAITVEAPFLECGGEITQEQANSSKFGALLNATGDKGGLISLVTDFDSMESDSAATCMEDNFVGEAGGFEATVLAIVPVSEVQMCSDEGVSCESASVEYVGREGCVSSTEEFFDSPEEGVGDVVGAYGGPVQGREVEDQSAPFGNFNVVVSQVPIDSSNLCDVPVLLHSDRGWVRWLVRGS</sequence>
<evidence type="ECO:0000313" key="1">
    <source>
        <dbReference type="EMBL" id="KAI5662600.1"/>
    </source>
</evidence>
<evidence type="ECO:0000313" key="2">
    <source>
        <dbReference type="Proteomes" id="UP001060085"/>
    </source>
</evidence>
<proteinExistence type="predicted"/>
<dbReference type="EMBL" id="CM044705">
    <property type="protein sequence ID" value="KAI5662600.1"/>
    <property type="molecule type" value="Genomic_DNA"/>
</dbReference>